<keyword evidence="8" id="KW-0547">Nucleotide-binding</keyword>
<dbReference type="GO" id="GO:0046872">
    <property type="term" value="F:metal ion binding"/>
    <property type="evidence" value="ECO:0007669"/>
    <property type="project" value="UniProtKB-KW"/>
</dbReference>
<keyword evidence="13" id="KW-0472">Membrane</keyword>
<evidence type="ECO:0000256" key="7">
    <source>
        <dbReference type="ARBA" id="ARBA00022723"/>
    </source>
</evidence>
<protein>
    <recommendedName>
        <fullName evidence="5">adenylate cyclase</fullName>
        <ecNumber evidence="5">4.6.1.1</ecNumber>
    </recommendedName>
</protein>
<evidence type="ECO:0000256" key="8">
    <source>
        <dbReference type="ARBA" id="ARBA00022741"/>
    </source>
</evidence>
<dbReference type="InterPro" id="IPR057398">
    <property type="entry name" value="GRESAG4.1/3_peripasmic_2"/>
</dbReference>
<evidence type="ECO:0000256" key="15">
    <source>
        <dbReference type="ARBA" id="ARBA00023239"/>
    </source>
</evidence>
<dbReference type="EC" id="4.6.1.1" evidence="5"/>
<name>A0A3R7LFR3_9TRYP</name>
<dbReference type="PANTHER" id="PTHR43081">
    <property type="entry name" value="ADENYLATE CYCLASE, TERMINAL-DIFFERENTIATION SPECIFIC-RELATED"/>
    <property type="match status" value="1"/>
</dbReference>
<evidence type="ECO:0000256" key="1">
    <source>
        <dbReference type="ARBA" id="ARBA00001593"/>
    </source>
</evidence>
<evidence type="ECO:0000256" key="5">
    <source>
        <dbReference type="ARBA" id="ARBA00012201"/>
    </source>
</evidence>
<dbReference type="PANTHER" id="PTHR43081:SF1">
    <property type="entry name" value="ADENYLATE CYCLASE, TERMINAL-DIFFERENTIATION SPECIFIC"/>
    <property type="match status" value="1"/>
</dbReference>
<feature type="non-terminal residue" evidence="18">
    <location>
        <position position="617"/>
    </location>
</feature>
<keyword evidence="6" id="KW-0812">Transmembrane</keyword>
<keyword evidence="7" id="KW-0479">Metal-binding</keyword>
<dbReference type="Proteomes" id="UP000284403">
    <property type="component" value="Unassembled WGS sequence"/>
</dbReference>
<dbReference type="InterPro" id="IPR057399">
    <property type="entry name" value="GRESAG4.1/3_peripasmic_1"/>
</dbReference>
<feature type="domain" description="Receptor-type adenylate cyclase GRESAG 4.1/3 periplasmic binding protein-like" evidence="16">
    <location>
        <begin position="371"/>
        <end position="616"/>
    </location>
</feature>
<dbReference type="Pfam" id="PF25493">
    <property type="entry name" value="Peripla_BP_A-cyclase"/>
    <property type="match status" value="1"/>
</dbReference>
<keyword evidence="12" id="KW-0115">cAMP biosynthesis</keyword>
<comment type="subcellular location">
    <subcellularLocation>
        <location evidence="3">Membrane</location>
        <topology evidence="3">Multi-pass membrane protein</topology>
    </subcellularLocation>
</comment>
<dbReference type="GO" id="GO:0016020">
    <property type="term" value="C:membrane"/>
    <property type="evidence" value="ECO:0007669"/>
    <property type="project" value="UniProtKB-SubCell"/>
</dbReference>
<keyword evidence="10" id="KW-0460">Magnesium</keyword>
<proteinExistence type="inferred from homology"/>
<evidence type="ECO:0000313" key="18">
    <source>
        <dbReference type="EMBL" id="RNE96413.1"/>
    </source>
</evidence>
<dbReference type="Pfam" id="PF25495">
    <property type="entry name" value="Peripla_BP_A-cyclase_1"/>
    <property type="match status" value="1"/>
</dbReference>
<dbReference type="RefSeq" id="XP_029223334.1">
    <property type="nucleotide sequence ID" value="XM_029376596.1"/>
</dbReference>
<comment type="catalytic activity">
    <reaction evidence="1">
        <text>ATP = 3',5'-cyclic AMP + diphosphate</text>
        <dbReference type="Rhea" id="RHEA:15389"/>
        <dbReference type="ChEBI" id="CHEBI:30616"/>
        <dbReference type="ChEBI" id="CHEBI:33019"/>
        <dbReference type="ChEBI" id="CHEBI:58165"/>
        <dbReference type="EC" id="4.6.1.1"/>
    </reaction>
</comment>
<keyword evidence="11" id="KW-1133">Transmembrane helix</keyword>
<evidence type="ECO:0000259" key="17">
    <source>
        <dbReference type="Pfam" id="PF25495"/>
    </source>
</evidence>
<dbReference type="InterPro" id="IPR050697">
    <property type="entry name" value="Adenylyl/Guanylyl_Cyclase_3/4"/>
</dbReference>
<accession>A0A3R7LFR3</accession>
<keyword evidence="19" id="KW-1185">Reference proteome</keyword>
<dbReference type="EMBL" id="MKKU01001267">
    <property type="protein sequence ID" value="RNE96413.1"/>
    <property type="molecule type" value="Genomic_DNA"/>
</dbReference>
<dbReference type="SUPFAM" id="SSF53822">
    <property type="entry name" value="Periplasmic binding protein-like I"/>
    <property type="match status" value="1"/>
</dbReference>
<comment type="similarity">
    <text evidence="4">Belongs to the adenylyl cyclase class-3 family.</text>
</comment>
<evidence type="ECO:0000259" key="16">
    <source>
        <dbReference type="Pfam" id="PF25493"/>
    </source>
</evidence>
<dbReference type="GeneID" id="40323400"/>
<evidence type="ECO:0000256" key="12">
    <source>
        <dbReference type="ARBA" id="ARBA00022998"/>
    </source>
</evidence>
<keyword evidence="15" id="KW-0456">Lyase</keyword>
<dbReference type="AlphaFoldDB" id="A0A3R7LFR3"/>
<reference evidence="18 19" key="1">
    <citation type="journal article" date="2018" name="BMC Genomics">
        <title>Genomic comparison of Trypanosoma conorhini and Trypanosoma rangeli to Trypanosoma cruzi strains of high and low virulence.</title>
        <authorList>
            <person name="Bradwell K.R."/>
            <person name="Koparde V.N."/>
            <person name="Matveyev A.V."/>
            <person name="Serrano M.G."/>
            <person name="Alves J.M."/>
            <person name="Parikh H."/>
            <person name="Huang B."/>
            <person name="Lee V."/>
            <person name="Espinosa-Alvarez O."/>
            <person name="Ortiz P.A."/>
            <person name="Costa-Martins A.G."/>
            <person name="Teixeira M.M."/>
            <person name="Buck G.A."/>
        </authorList>
    </citation>
    <scope>NUCLEOTIDE SEQUENCE [LARGE SCALE GENOMIC DNA]</scope>
    <source>
        <strain evidence="18 19">025E</strain>
    </source>
</reference>
<evidence type="ECO:0000256" key="13">
    <source>
        <dbReference type="ARBA" id="ARBA00023136"/>
    </source>
</evidence>
<dbReference type="FunFam" id="3.40.50.2300:FF:000162">
    <property type="entry name" value="Receptor-type adenylate cyclase GRESAG 4, putative"/>
    <property type="match status" value="1"/>
</dbReference>
<feature type="domain" description="Receptor-type adenylate cyclase GRESAG 4.1/3 periplasmic binding protein-like" evidence="17">
    <location>
        <begin position="77"/>
        <end position="219"/>
    </location>
</feature>
<evidence type="ECO:0000256" key="10">
    <source>
        <dbReference type="ARBA" id="ARBA00022842"/>
    </source>
</evidence>
<dbReference type="OrthoDB" id="250792at2759"/>
<evidence type="ECO:0000313" key="19">
    <source>
        <dbReference type="Proteomes" id="UP000284403"/>
    </source>
</evidence>
<feature type="non-terminal residue" evidence="18">
    <location>
        <position position="1"/>
    </location>
</feature>
<evidence type="ECO:0000256" key="4">
    <source>
        <dbReference type="ARBA" id="ARBA00005381"/>
    </source>
</evidence>
<dbReference type="GO" id="GO:0004016">
    <property type="term" value="F:adenylate cyclase activity"/>
    <property type="evidence" value="ECO:0007669"/>
    <property type="project" value="UniProtKB-EC"/>
</dbReference>
<evidence type="ECO:0000256" key="6">
    <source>
        <dbReference type="ARBA" id="ARBA00022692"/>
    </source>
</evidence>
<dbReference type="InterPro" id="IPR028082">
    <property type="entry name" value="Peripla_BP_I"/>
</dbReference>
<dbReference type="GO" id="GO:0005524">
    <property type="term" value="F:ATP binding"/>
    <property type="evidence" value="ECO:0007669"/>
    <property type="project" value="UniProtKB-KW"/>
</dbReference>
<keyword evidence="14" id="KW-0325">Glycoprotein</keyword>
<comment type="cofactor">
    <cofactor evidence="2">
        <name>Mg(2+)</name>
        <dbReference type="ChEBI" id="CHEBI:18420"/>
    </cofactor>
</comment>
<dbReference type="Gene3D" id="3.40.50.2300">
    <property type="match status" value="2"/>
</dbReference>
<gene>
    <name evidence="18" type="ORF">Tco025E_09789</name>
</gene>
<dbReference type="GO" id="GO:0006171">
    <property type="term" value="P:cAMP biosynthetic process"/>
    <property type="evidence" value="ECO:0007669"/>
    <property type="project" value="UniProtKB-KW"/>
</dbReference>
<keyword evidence="9" id="KW-0067">ATP-binding</keyword>
<sequence length="617" mass="66918">LVEKETTWDYYKAVVLVYILQQKDILTLLAQFGDASVMEVRSILDDNGLVSFAPFTGSSAVRGWDSNLYFVRASPAAELLTLLRYAVAQLRVLRLGFMYLQGVLLGEEEYEQAKRVMSAMGYEFCGVFTVNSSSGTVDPTEFEVVWKRFAATRPQAVIVFGWPVALTERFIKKMLTDVRTAGAYLLAPLVLQPTVLRIWRAAVADDGVKFVPGQVITTGTNPLAKDERYDAIRRFQTVMHDYLENSGQSDYNDTYHFLNNDNDGELMVSGWIAGEVLVQAVGSYRGVKNRTSFKASIFNQRRYVIDDLVFGDYGGDCNDEAEAQGVVCRCNQGGGTVYMKRFVEGFRAEVVDKGLTTFSLSSCHGSQVQVPSVFLGVEFLMNDGAVAKVASAEFHSGFAGKGASQKTSWDESQIHVLTFASALGSARAALQSEMQSRHVHGVAGVVTEAMLGVEGVAFIDPLQLEPRLNRFRRHVIHLSPTLEQQFFVLAEYLGDTGVRAAHAVIRGEEAAAVAEVLRRSLVTFGGSLRSATLLAGGDALAEHLPEAGDVFVAGLAAGDVTAVARHVASHDGVRVLVAFSEFALLHADFAAAFGGGAGGAGRVVFATSLPHWDDANS</sequence>
<evidence type="ECO:0000256" key="3">
    <source>
        <dbReference type="ARBA" id="ARBA00004141"/>
    </source>
</evidence>
<evidence type="ECO:0000256" key="2">
    <source>
        <dbReference type="ARBA" id="ARBA00001946"/>
    </source>
</evidence>
<organism evidence="18 19">
    <name type="scientific">Trypanosoma conorhini</name>
    <dbReference type="NCBI Taxonomy" id="83891"/>
    <lineage>
        <taxon>Eukaryota</taxon>
        <taxon>Discoba</taxon>
        <taxon>Euglenozoa</taxon>
        <taxon>Kinetoplastea</taxon>
        <taxon>Metakinetoplastina</taxon>
        <taxon>Trypanosomatida</taxon>
        <taxon>Trypanosomatidae</taxon>
        <taxon>Trypanosoma</taxon>
    </lineage>
</organism>
<evidence type="ECO:0000256" key="11">
    <source>
        <dbReference type="ARBA" id="ARBA00022989"/>
    </source>
</evidence>
<evidence type="ECO:0000256" key="9">
    <source>
        <dbReference type="ARBA" id="ARBA00022840"/>
    </source>
</evidence>
<comment type="caution">
    <text evidence="18">The sequence shown here is derived from an EMBL/GenBank/DDBJ whole genome shotgun (WGS) entry which is preliminary data.</text>
</comment>
<evidence type="ECO:0000256" key="14">
    <source>
        <dbReference type="ARBA" id="ARBA00023180"/>
    </source>
</evidence>